<feature type="compositionally biased region" description="Pro residues" evidence="1">
    <location>
        <begin position="316"/>
        <end position="327"/>
    </location>
</feature>
<reference evidence="2" key="1">
    <citation type="submission" date="2022-07" db="EMBL/GenBank/DDBJ databases">
        <title>The genome of Lyophyllum shimeji provides insight into the initial evolution of ectomycorrhizal fungal genome.</title>
        <authorList>
            <person name="Kobayashi Y."/>
            <person name="Shibata T."/>
            <person name="Hirakawa H."/>
            <person name="Shigenobu S."/>
            <person name="Nishiyama T."/>
            <person name="Yamada A."/>
            <person name="Hasebe M."/>
            <person name="Kawaguchi M."/>
        </authorList>
    </citation>
    <scope>NUCLEOTIDE SEQUENCE</scope>
    <source>
        <strain evidence="2">AT787</strain>
    </source>
</reference>
<feature type="region of interest" description="Disordered" evidence="1">
    <location>
        <begin position="595"/>
        <end position="623"/>
    </location>
</feature>
<proteinExistence type="predicted"/>
<feature type="region of interest" description="Disordered" evidence="1">
    <location>
        <begin position="416"/>
        <end position="572"/>
    </location>
</feature>
<feature type="compositionally biased region" description="Low complexity" evidence="1">
    <location>
        <begin position="20"/>
        <end position="42"/>
    </location>
</feature>
<feature type="compositionally biased region" description="Basic and acidic residues" evidence="1">
    <location>
        <begin position="599"/>
        <end position="611"/>
    </location>
</feature>
<feature type="compositionally biased region" description="Polar residues" evidence="1">
    <location>
        <begin position="426"/>
        <end position="440"/>
    </location>
</feature>
<feature type="compositionally biased region" description="Low complexity" evidence="1">
    <location>
        <begin position="698"/>
        <end position="707"/>
    </location>
</feature>
<protein>
    <submittedName>
        <fullName evidence="2">Uncharacterized protein</fullName>
    </submittedName>
</protein>
<evidence type="ECO:0000256" key="1">
    <source>
        <dbReference type="SAM" id="MobiDB-lite"/>
    </source>
</evidence>
<feature type="region of interest" description="Disordered" evidence="1">
    <location>
        <begin position="694"/>
        <end position="783"/>
    </location>
</feature>
<dbReference type="OrthoDB" id="3270652at2759"/>
<feature type="compositionally biased region" description="Polar residues" evidence="1">
    <location>
        <begin position="716"/>
        <end position="726"/>
    </location>
</feature>
<evidence type="ECO:0000313" key="2">
    <source>
        <dbReference type="EMBL" id="GLB38374.1"/>
    </source>
</evidence>
<feature type="region of interest" description="Disordered" evidence="1">
    <location>
        <begin position="284"/>
        <end position="337"/>
    </location>
</feature>
<feature type="compositionally biased region" description="Pro residues" evidence="1">
    <location>
        <begin position="88"/>
        <end position="99"/>
    </location>
</feature>
<name>A0A9P3PMV5_LYOSH</name>
<feature type="compositionally biased region" description="Polar residues" evidence="1">
    <location>
        <begin position="550"/>
        <end position="559"/>
    </location>
</feature>
<accession>A0A9P3PMV5</accession>
<feature type="region of interest" description="Disordered" evidence="1">
    <location>
        <begin position="1"/>
        <end position="185"/>
    </location>
</feature>
<evidence type="ECO:0000313" key="3">
    <source>
        <dbReference type="Proteomes" id="UP001063166"/>
    </source>
</evidence>
<gene>
    <name evidence="2" type="ORF">LshimejAT787_0502390</name>
</gene>
<keyword evidence="3" id="KW-1185">Reference proteome</keyword>
<feature type="compositionally biased region" description="Low complexity" evidence="1">
    <location>
        <begin position="744"/>
        <end position="760"/>
    </location>
</feature>
<comment type="caution">
    <text evidence="2">The sequence shown here is derived from an EMBL/GenBank/DDBJ whole genome shotgun (WGS) entry which is preliminary data.</text>
</comment>
<organism evidence="2 3">
    <name type="scientific">Lyophyllum shimeji</name>
    <name type="common">Hon-shimeji</name>
    <name type="synonym">Tricholoma shimeji</name>
    <dbReference type="NCBI Taxonomy" id="47721"/>
    <lineage>
        <taxon>Eukaryota</taxon>
        <taxon>Fungi</taxon>
        <taxon>Dikarya</taxon>
        <taxon>Basidiomycota</taxon>
        <taxon>Agaricomycotina</taxon>
        <taxon>Agaricomycetes</taxon>
        <taxon>Agaricomycetidae</taxon>
        <taxon>Agaricales</taxon>
        <taxon>Tricholomatineae</taxon>
        <taxon>Lyophyllaceae</taxon>
        <taxon>Lyophyllum</taxon>
    </lineage>
</organism>
<feature type="compositionally biased region" description="Polar residues" evidence="1">
    <location>
        <begin position="483"/>
        <end position="506"/>
    </location>
</feature>
<feature type="compositionally biased region" description="Pro residues" evidence="1">
    <location>
        <begin position="117"/>
        <end position="134"/>
    </location>
</feature>
<dbReference type="AlphaFoldDB" id="A0A9P3PMV5"/>
<dbReference type="Proteomes" id="UP001063166">
    <property type="component" value="Unassembled WGS sequence"/>
</dbReference>
<dbReference type="EMBL" id="BRPK01000005">
    <property type="protein sequence ID" value="GLB38374.1"/>
    <property type="molecule type" value="Genomic_DNA"/>
</dbReference>
<sequence>MTDPQFSASHDGGIPPAPSEPTASSSTSDPTSSLRAAALLTLKSKRRKAQPTLTSTLPIRPLPENTLQLDYGTEESPSVPQDTSPAPTVEPPKPPPPPETQTREEGEISDEEDTQPTPAPPKPPSPAPSQPPPDTNLRRPRYPTPSTTTLPQQHSSRPKLSLSERISDAPSIPGSATLSQGDMLDHMQPDLFPSFEDPRYLLDADHVRPGVALNQVQYDRAKDTVLDLLGWGVAPEYLVDCGLTREIVFYVFSELNLRLPENLDTTGLIPYTPDMRFLAERRKSALMPPPPPPQSLRYSDGQLNLSPPAPAQLAHPSPPTVPSPAPPADTRADPATLPTVDAPHVAVTGNLHDMEQQRRQELLARKAVIASRKSKQAAAAAVSALSSGALSSASTSAPGSRQDVEMAVPSETVDDFLKTIGPSPTVGESSTVSNSLSPRPQTDDMDVDDIPGLSGTRQYNVTAPVPSRGESGLPSLDAAVVSPAQSSHTPTSPDACPPSSTESTATVFVDKSGSHTPSDSPALPEGPALQRRGAKRPVAADFVDLDGGSRPSTTGNGAYTTGMHPGARRKTGSGFANVASARRFIIDLSDSEGEGDGDVVMRDAGPRETAGRRSAYPSPGPGRPTVTILNTNGWATPPISTSTPATTANTSQSAILSPAALVEKEKEIQKMRELIAQREQRRLQKLAAAKANIGTGTGTSAESTSVSVKREETPVSIPTENMSNLQDAGAFQQPPQPLDQLATASGNASSRPSGSASASATPPIDFDTRNGASHALNATPEGDTADKVVIAEAQQKHVARIFSPRLL</sequence>